<dbReference type="CDD" id="cd00838">
    <property type="entry name" value="MPP_superfamily"/>
    <property type="match status" value="1"/>
</dbReference>
<reference evidence="6 7" key="1">
    <citation type="submission" date="2017-07" db="EMBL/GenBank/DDBJ databases">
        <title>Draft Genome Sequences of Select Purple Nonsulfur Bacteria.</title>
        <authorList>
            <person name="Lasarre B."/>
            <person name="Mckinlay J.B."/>
        </authorList>
    </citation>
    <scope>NUCLEOTIDE SEQUENCE [LARGE SCALE GENOMIC DNA]</scope>
    <source>
        <strain evidence="6 7">DSM 11290</strain>
    </source>
</reference>
<organism evidence="6 7">
    <name type="scientific">Rhodobium orientis</name>
    <dbReference type="NCBI Taxonomy" id="34017"/>
    <lineage>
        <taxon>Bacteria</taxon>
        <taxon>Pseudomonadati</taxon>
        <taxon>Pseudomonadota</taxon>
        <taxon>Alphaproteobacteria</taxon>
        <taxon>Hyphomicrobiales</taxon>
        <taxon>Rhodobiaceae</taxon>
        <taxon>Rhodobium</taxon>
    </lineage>
</organism>
<proteinExistence type="inferred from homology"/>
<dbReference type="RefSeq" id="WP_111432270.1">
    <property type="nucleotide sequence ID" value="NZ_JACIGG010000001.1"/>
</dbReference>
<evidence type="ECO:0000313" key="7">
    <source>
        <dbReference type="Proteomes" id="UP000249299"/>
    </source>
</evidence>
<feature type="domain" description="Calcineurin-like phosphoesterase" evidence="5">
    <location>
        <begin position="3"/>
        <end position="226"/>
    </location>
</feature>
<evidence type="ECO:0000259" key="5">
    <source>
        <dbReference type="Pfam" id="PF00149"/>
    </source>
</evidence>
<dbReference type="Proteomes" id="UP000249299">
    <property type="component" value="Unassembled WGS sequence"/>
</dbReference>
<protein>
    <submittedName>
        <fullName evidence="6">Metallophosphatase</fullName>
    </submittedName>
</protein>
<evidence type="ECO:0000256" key="2">
    <source>
        <dbReference type="ARBA" id="ARBA00022801"/>
    </source>
</evidence>
<sequence length="316" mass="34494">MYRLAHLSDPHLGPLPDARIRELMSKRVIGYVNWHRNRAGTHTADHLTTLLADLATQAPDHIAVTGDLVNLSLKAEIEPARAWLQSLGPPHDVTAIPGNHDAYVPGSVKRAIKSWRPFMTGDTAALDGNDFPFVRRRGPLAIVALSSATASAPFMATGVFDSRQARALCRTLKSLQAENLFRVVLIHHPPVRSRKYWHRRLIGTGHFSRAIHEAGAELVLHGHTHVDSLVWIDGDTRPVPIIGVPSASNAPGDKRPAARYNLFDMEKTDGGWTCAMTERGLTLPGKPVSEIRSRRLVYSPGATVSEDVSEPVAASG</sequence>
<keyword evidence="1" id="KW-0479">Metal-binding</keyword>
<dbReference type="GO" id="GO:0046872">
    <property type="term" value="F:metal ion binding"/>
    <property type="evidence" value="ECO:0007669"/>
    <property type="project" value="UniProtKB-KW"/>
</dbReference>
<dbReference type="Pfam" id="PF00149">
    <property type="entry name" value="Metallophos"/>
    <property type="match status" value="1"/>
</dbReference>
<comment type="caution">
    <text evidence="6">The sequence shown here is derived from an EMBL/GenBank/DDBJ whole genome shotgun (WGS) entry which is preliminary data.</text>
</comment>
<dbReference type="SUPFAM" id="SSF56300">
    <property type="entry name" value="Metallo-dependent phosphatases"/>
    <property type="match status" value="1"/>
</dbReference>
<dbReference type="InterPro" id="IPR004843">
    <property type="entry name" value="Calcineurin-like_PHP"/>
</dbReference>
<dbReference type="InterPro" id="IPR050884">
    <property type="entry name" value="CNP_phosphodiesterase-III"/>
</dbReference>
<evidence type="ECO:0000256" key="1">
    <source>
        <dbReference type="ARBA" id="ARBA00022723"/>
    </source>
</evidence>
<dbReference type="OrthoDB" id="9794568at2"/>
<evidence type="ECO:0000256" key="4">
    <source>
        <dbReference type="ARBA" id="ARBA00025742"/>
    </source>
</evidence>
<dbReference type="PANTHER" id="PTHR42988">
    <property type="entry name" value="PHOSPHOHYDROLASE"/>
    <property type="match status" value="1"/>
</dbReference>
<keyword evidence="3" id="KW-0408">Iron</keyword>
<gene>
    <name evidence="6" type="ORF">CH339_00325</name>
</gene>
<accession>A0A327JWR0</accession>
<dbReference type="AlphaFoldDB" id="A0A327JWR0"/>
<dbReference type="GO" id="GO:0016787">
    <property type="term" value="F:hydrolase activity"/>
    <property type="evidence" value="ECO:0007669"/>
    <property type="project" value="UniProtKB-KW"/>
</dbReference>
<keyword evidence="2" id="KW-0378">Hydrolase</keyword>
<keyword evidence="7" id="KW-1185">Reference proteome</keyword>
<comment type="similarity">
    <text evidence="4">Belongs to the cyclic nucleotide phosphodiesterase class-III family.</text>
</comment>
<dbReference type="EMBL" id="NPEV01000001">
    <property type="protein sequence ID" value="RAI30016.1"/>
    <property type="molecule type" value="Genomic_DNA"/>
</dbReference>
<name>A0A327JWR0_9HYPH</name>
<dbReference type="PANTHER" id="PTHR42988:SF2">
    <property type="entry name" value="CYCLIC NUCLEOTIDE PHOSPHODIESTERASE CBUA0032-RELATED"/>
    <property type="match status" value="1"/>
</dbReference>
<dbReference type="Gene3D" id="3.60.21.10">
    <property type="match status" value="1"/>
</dbReference>
<evidence type="ECO:0000313" key="6">
    <source>
        <dbReference type="EMBL" id="RAI30016.1"/>
    </source>
</evidence>
<dbReference type="InterPro" id="IPR029052">
    <property type="entry name" value="Metallo-depent_PP-like"/>
</dbReference>
<evidence type="ECO:0000256" key="3">
    <source>
        <dbReference type="ARBA" id="ARBA00023004"/>
    </source>
</evidence>